<evidence type="ECO:0000313" key="4">
    <source>
        <dbReference type="Proteomes" id="UP000738325"/>
    </source>
</evidence>
<feature type="region of interest" description="Disordered" evidence="2">
    <location>
        <begin position="359"/>
        <end position="497"/>
    </location>
</feature>
<keyword evidence="1" id="KW-0175">Coiled coil</keyword>
<evidence type="ECO:0000256" key="2">
    <source>
        <dbReference type="SAM" id="MobiDB-lite"/>
    </source>
</evidence>
<dbReference type="EMBL" id="JAAAIP010000703">
    <property type="protein sequence ID" value="KAG0313526.1"/>
    <property type="molecule type" value="Genomic_DNA"/>
</dbReference>
<dbReference type="InterPro" id="IPR026081">
    <property type="entry name" value="DISC1"/>
</dbReference>
<comment type="caution">
    <text evidence="3">The sequence shown here is derived from an EMBL/GenBank/DDBJ whole genome shotgun (WGS) entry which is preliminary data.</text>
</comment>
<feature type="compositionally biased region" description="Polar residues" evidence="2">
    <location>
        <begin position="371"/>
        <end position="383"/>
    </location>
</feature>
<protein>
    <recommendedName>
        <fullName evidence="5">UVR domain-containing protein</fullName>
    </recommendedName>
</protein>
<dbReference type="GO" id="GO:0005815">
    <property type="term" value="C:microtubule organizing center"/>
    <property type="evidence" value="ECO:0007669"/>
    <property type="project" value="TreeGrafter"/>
</dbReference>
<dbReference type="AlphaFoldDB" id="A0A9P6R8I5"/>
<feature type="compositionally biased region" description="Polar residues" evidence="2">
    <location>
        <begin position="304"/>
        <end position="315"/>
    </location>
</feature>
<evidence type="ECO:0000256" key="1">
    <source>
        <dbReference type="SAM" id="Coils"/>
    </source>
</evidence>
<feature type="region of interest" description="Disordered" evidence="2">
    <location>
        <begin position="303"/>
        <end position="323"/>
    </location>
</feature>
<feature type="compositionally biased region" description="Basic and acidic residues" evidence="2">
    <location>
        <begin position="17"/>
        <end position="38"/>
    </location>
</feature>
<reference evidence="3" key="1">
    <citation type="journal article" date="2020" name="Fungal Divers.">
        <title>Resolving the Mortierellaceae phylogeny through synthesis of multi-gene phylogenetics and phylogenomics.</title>
        <authorList>
            <person name="Vandepol N."/>
            <person name="Liber J."/>
            <person name="Desiro A."/>
            <person name="Na H."/>
            <person name="Kennedy M."/>
            <person name="Barry K."/>
            <person name="Grigoriev I.V."/>
            <person name="Miller A.N."/>
            <person name="O'Donnell K."/>
            <person name="Stajich J.E."/>
            <person name="Bonito G."/>
        </authorList>
    </citation>
    <scope>NUCLEOTIDE SEQUENCE</scope>
    <source>
        <strain evidence="3">REB-010B</strain>
    </source>
</reference>
<feature type="compositionally biased region" description="Polar residues" evidence="2">
    <location>
        <begin position="216"/>
        <end position="237"/>
    </location>
</feature>
<dbReference type="GO" id="GO:0045111">
    <property type="term" value="C:intermediate filament cytoskeleton"/>
    <property type="evidence" value="ECO:0007669"/>
    <property type="project" value="TreeGrafter"/>
</dbReference>
<feature type="compositionally biased region" description="Low complexity" evidence="2">
    <location>
        <begin position="400"/>
        <end position="415"/>
    </location>
</feature>
<dbReference type="GO" id="GO:0005874">
    <property type="term" value="C:microtubule"/>
    <property type="evidence" value="ECO:0007669"/>
    <property type="project" value="TreeGrafter"/>
</dbReference>
<feature type="region of interest" description="Disordered" evidence="2">
    <location>
        <begin position="212"/>
        <end position="271"/>
    </location>
</feature>
<feature type="compositionally biased region" description="Polar residues" evidence="2">
    <location>
        <begin position="257"/>
        <end position="271"/>
    </location>
</feature>
<feature type="compositionally biased region" description="Basic and acidic residues" evidence="2">
    <location>
        <begin position="190"/>
        <end position="199"/>
    </location>
</feature>
<sequence>MSGVLSGLLRSSSSLSKDTRVAADVDDHDEDGSREHTRLLSSGPATRHSKSNNRKGDKDDDNDNSDTDGYSPNHNDFGHGSGSNSASNSASTNPRQESKHMVHSLYASSKESSSHHRQSSVPGPPSNADYGQDHGASPLFINNVSGLWDSDNRDNDRHNISGSDGGAGVNMRSGSNLILEDASPPLPWKEPSHPFASREDLSLSQRFSMDAISDGGSVSDSQQLTPLTGGFSDTNMNIAAPTASEPKKKRWGPKAQKATSALTPIDNSSTHVADVTTADKDASSTLPSQDASSVSLLFGHAAAQPTSADDSAPDNSTSRRDSYTRSSIFALPALSRPSMGIVSGLNSLKNSIMIPAMPTSSTVRTERTNDSHVNSLANSQSSLDFVVEDNPPPRRHRQHTSTSSSRATSPSLLRSGYLTGVDGLPLPPVKDVGSSTILFDRKQERSKRDLTSTRATSPEARRSTPGSAVNPRSASALSSSSQHYPSRRQHVANQNSAARSLAALESEFQQLVHKQNQLSAHKVELCTELLSLYSRRNTNEAKQEEAAKSEQFEVADSAATTIRHVQERIQKLEGIYAETDRSLWKCKTRQDELGRSVSEMHQAVMQEMEQMRQTREKERDTFQNEMQAARASELGRIQNSKDEIVKETSDLALVQDFLGKNEAELMERMKEETKVEQTELDGLTEERDAVRAEIQELTRRLEQLHAKDKELSRNVISVEQKISSIAQQFDGKAKEVLREKRELERRTTDMQQKTLRLERHESNLQRIVREAEAHQDDISGEIQDIVSQQDRLEQVRRLFEAELVAIQRLRIEEEAFREKEAGWTMRARSLSQSLRKYELQLEALTNQSAANQQEITNLELDLEAIQKRIGTIESFKTLSVQRRDFKQASHYSAELAKCRESLAVKQAELDRLVAANAVGGAGQEEFETVQKEYEKTQSFVKEEEMTLYKEIKATTTEVLARLENISIADGDSKGKDKANTAASETTVDVEMPQPSAVQLSSMLLIEMRREIESMCEMARIQFGREEAIPGSSSQHLRLGEIEGAEQTIVASEGVKEQEQVLDRDIHAAVAEEDYERAAELQAQLDALRSHAR</sequence>
<evidence type="ECO:0000313" key="3">
    <source>
        <dbReference type="EMBL" id="KAG0313526.1"/>
    </source>
</evidence>
<evidence type="ECO:0008006" key="5">
    <source>
        <dbReference type="Google" id="ProtNLM"/>
    </source>
</evidence>
<organism evidence="3 4">
    <name type="scientific">Dissophora globulifera</name>
    <dbReference type="NCBI Taxonomy" id="979702"/>
    <lineage>
        <taxon>Eukaryota</taxon>
        <taxon>Fungi</taxon>
        <taxon>Fungi incertae sedis</taxon>
        <taxon>Mucoromycota</taxon>
        <taxon>Mortierellomycotina</taxon>
        <taxon>Mortierellomycetes</taxon>
        <taxon>Mortierellales</taxon>
        <taxon>Mortierellaceae</taxon>
        <taxon>Dissophora</taxon>
    </lineage>
</organism>
<dbReference type="SUPFAM" id="SSF57997">
    <property type="entry name" value="Tropomyosin"/>
    <property type="match status" value="1"/>
</dbReference>
<feature type="region of interest" description="Disordered" evidence="2">
    <location>
        <begin position="1"/>
        <end position="199"/>
    </location>
</feature>
<dbReference type="PANTHER" id="PTHR14332:SF3">
    <property type="entry name" value="DISRUPTED IN SCHIZOPHRENIA 1 PROTEIN"/>
    <property type="match status" value="1"/>
</dbReference>
<gene>
    <name evidence="3" type="ORF">BGZ99_008836</name>
</gene>
<feature type="compositionally biased region" description="Basic and acidic residues" evidence="2">
    <location>
        <begin position="439"/>
        <end position="451"/>
    </location>
</feature>
<accession>A0A9P6R8I5</accession>
<feature type="coiled-coil region" evidence="1">
    <location>
        <begin position="666"/>
        <end position="777"/>
    </location>
</feature>
<name>A0A9P6R8I5_9FUNG</name>
<feature type="compositionally biased region" description="Basic and acidic residues" evidence="2">
    <location>
        <begin position="150"/>
        <end position="159"/>
    </location>
</feature>
<feature type="compositionally biased region" description="Low complexity" evidence="2">
    <location>
        <begin position="82"/>
        <end position="91"/>
    </location>
</feature>
<dbReference type="OrthoDB" id="2416276at2759"/>
<keyword evidence="4" id="KW-1185">Reference proteome</keyword>
<feature type="compositionally biased region" description="Low complexity" evidence="2">
    <location>
        <begin position="1"/>
        <end position="16"/>
    </location>
</feature>
<dbReference type="Proteomes" id="UP000738325">
    <property type="component" value="Unassembled WGS sequence"/>
</dbReference>
<dbReference type="PANTHER" id="PTHR14332">
    <property type="entry name" value="DISRUPTED IN SCHIZOPHRENIA 1 PROTEIN"/>
    <property type="match status" value="1"/>
</dbReference>
<proteinExistence type="predicted"/>
<feature type="coiled-coil region" evidence="1">
    <location>
        <begin position="827"/>
        <end position="868"/>
    </location>
</feature>